<dbReference type="InterPro" id="IPR000792">
    <property type="entry name" value="Tscrpt_reg_LuxR_C"/>
</dbReference>
<feature type="domain" description="Response regulatory" evidence="5">
    <location>
        <begin position="3"/>
        <end position="120"/>
    </location>
</feature>
<dbReference type="CDD" id="cd06170">
    <property type="entry name" value="LuxR_C_like"/>
    <property type="match status" value="1"/>
</dbReference>
<dbReference type="InterPro" id="IPR051015">
    <property type="entry name" value="EvgA-like"/>
</dbReference>
<dbReference type="PRINTS" id="PR00038">
    <property type="entry name" value="HTHLUXR"/>
</dbReference>
<feature type="domain" description="HTH luxR-type" evidence="4">
    <location>
        <begin position="140"/>
        <end position="205"/>
    </location>
</feature>
<dbReference type="PANTHER" id="PTHR45566:SF1">
    <property type="entry name" value="HTH-TYPE TRANSCRIPTIONAL REGULATOR YHJB-RELATED"/>
    <property type="match status" value="1"/>
</dbReference>
<dbReference type="Pfam" id="PF00196">
    <property type="entry name" value="GerE"/>
    <property type="match status" value="1"/>
</dbReference>
<dbReference type="SUPFAM" id="SSF46894">
    <property type="entry name" value="C-terminal effector domain of the bipartite response regulators"/>
    <property type="match status" value="1"/>
</dbReference>
<dbReference type="SUPFAM" id="SSF52172">
    <property type="entry name" value="CheY-like"/>
    <property type="match status" value="1"/>
</dbReference>
<dbReference type="AlphaFoldDB" id="A0A4S4AVB2"/>
<keyword evidence="1 3" id="KW-0597">Phosphoprotein</keyword>
<organism evidence="6 7">
    <name type="scientific">Pseudothauera nasutitermitis</name>
    <dbReference type="NCBI Taxonomy" id="2565930"/>
    <lineage>
        <taxon>Bacteria</taxon>
        <taxon>Pseudomonadati</taxon>
        <taxon>Pseudomonadota</taxon>
        <taxon>Betaproteobacteria</taxon>
        <taxon>Rhodocyclales</taxon>
        <taxon>Zoogloeaceae</taxon>
        <taxon>Pseudothauera</taxon>
    </lineage>
</organism>
<dbReference type="InterPro" id="IPR001789">
    <property type="entry name" value="Sig_transdc_resp-reg_receiver"/>
</dbReference>
<proteinExistence type="predicted"/>
<dbReference type="InterPro" id="IPR011006">
    <property type="entry name" value="CheY-like_superfamily"/>
</dbReference>
<dbReference type="SMART" id="SM00421">
    <property type="entry name" value="HTH_LUXR"/>
    <property type="match status" value="1"/>
</dbReference>
<comment type="caution">
    <text evidence="6">The sequence shown here is derived from an EMBL/GenBank/DDBJ whole genome shotgun (WGS) entry which is preliminary data.</text>
</comment>
<keyword evidence="2" id="KW-0238">DNA-binding</keyword>
<evidence type="ECO:0000259" key="5">
    <source>
        <dbReference type="PROSITE" id="PS50110"/>
    </source>
</evidence>
<dbReference type="InterPro" id="IPR058245">
    <property type="entry name" value="NreC/VraR/RcsB-like_REC"/>
</dbReference>
<evidence type="ECO:0000259" key="4">
    <source>
        <dbReference type="PROSITE" id="PS50043"/>
    </source>
</evidence>
<accession>A0A4S4AVB2</accession>
<dbReference type="CDD" id="cd17535">
    <property type="entry name" value="REC_NarL-like"/>
    <property type="match status" value="1"/>
</dbReference>
<dbReference type="Pfam" id="PF00072">
    <property type="entry name" value="Response_reg"/>
    <property type="match status" value="1"/>
</dbReference>
<dbReference type="RefSeq" id="WP_136349084.1">
    <property type="nucleotide sequence ID" value="NZ_SSOC01000005.1"/>
</dbReference>
<dbReference type="InterPro" id="IPR016032">
    <property type="entry name" value="Sig_transdc_resp-reg_C-effctor"/>
</dbReference>
<gene>
    <name evidence="6" type="ORF">E6C76_15235</name>
</gene>
<dbReference type="OrthoDB" id="3623000at2"/>
<evidence type="ECO:0000313" key="7">
    <source>
        <dbReference type="Proteomes" id="UP000308430"/>
    </source>
</evidence>
<evidence type="ECO:0000256" key="2">
    <source>
        <dbReference type="ARBA" id="ARBA00023125"/>
    </source>
</evidence>
<evidence type="ECO:0000313" key="6">
    <source>
        <dbReference type="EMBL" id="THF63926.1"/>
    </source>
</evidence>
<dbReference type="GO" id="GO:0006355">
    <property type="term" value="P:regulation of DNA-templated transcription"/>
    <property type="evidence" value="ECO:0007669"/>
    <property type="project" value="InterPro"/>
</dbReference>
<evidence type="ECO:0000256" key="1">
    <source>
        <dbReference type="ARBA" id="ARBA00022553"/>
    </source>
</evidence>
<dbReference type="SMART" id="SM00448">
    <property type="entry name" value="REC"/>
    <property type="match status" value="1"/>
</dbReference>
<dbReference type="EMBL" id="SSOC01000005">
    <property type="protein sequence ID" value="THF63926.1"/>
    <property type="molecule type" value="Genomic_DNA"/>
</dbReference>
<keyword evidence="7" id="KW-1185">Reference proteome</keyword>
<protein>
    <submittedName>
        <fullName evidence="6">Response regulator transcription factor</fullName>
    </submittedName>
</protein>
<dbReference type="GO" id="GO:0000160">
    <property type="term" value="P:phosphorelay signal transduction system"/>
    <property type="evidence" value="ECO:0007669"/>
    <property type="project" value="InterPro"/>
</dbReference>
<reference evidence="6 7" key="1">
    <citation type="submission" date="2019-04" db="EMBL/GenBank/DDBJ databases">
        <title>Azoarcus nasutitermitis sp. nov. isolated from termite nest.</title>
        <authorList>
            <person name="Lin S.-Y."/>
            <person name="Hameed A."/>
            <person name="Hsu Y.-H."/>
            <person name="Young C.-C."/>
        </authorList>
    </citation>
    <scope>NUCLEOTIDE SEQUENCE [LARGE SCALE GENOMIC DNA]</scope>
    <source>
        <strain evidence="6 7">CC-YHH838</strain>
    </source>
</reference>
<feature type="modified residue" description="4-aspartylphosphate" evidence="3">
    <location>
        <position position="55"/>
    </location>
</feature>
<dbReference type="Gene3D" id="3.40.50.2300">
    <property type="match status" value="1"/>
</dbReference>
<sequence length="208" mass="22002">MTKILIVEDHALVREALAQTLARLAPDMDCVEASGAGEALARLEEGADWDLVVVDLMLPDMNGFSLLGVLAKRFPDVPAIVVSAMDDPTSIRRAIKGGASGFVSKSSSGEALCEAVRTVLDGGVYLPDVEGAAGKRGAAPVNERFGLTPAQTRVMELLSQGKTNREIADLLGLSEGTVKVHMSAIFRALKVNNRAQALVVISRHGTRL</sequence>
<dbReference type="PROSITE" id="PS50043">
    <property type="entry name" value="HTH_LUXR_2"/>
    <property type="match status" value="1"/>
</dbReference>
<dbReference type="PANTHER" id="PTHR45566">
    <property type="entry name" value="HTH-TYPE TRANSCRIPTIONAL REGULATOR YHJB-RELATED"/>
    <property type="match status" value="1"/>
</dbReference>
<evidence type="ECO:0000256" key="3">
    <source>
        <dbReference type="PROSITE-ProRule" id="PRU00169"/>
    </source>
</evidence>
<dbReference type="PROSITE" id="PS50110">
    <property type="entry name" value="RESPONSE_REGULATORY"/>
    <property type="match status" value="1"/>
</dbReference>
<name>A0A4S4AVB2_9RHOO</name>
<dbReference type="GO" id="GO:0003677">
    <property type="term" value="F:DNA binding"/>
    <property type="evidence" value="ECO:0007669"/>
    <property type="project" value="UniProtKB-KW"/>
</dbReference>
<dbReference type="Proteomes" id="UP000308430">
    <property type="component" value="Unassembled WGS sequence"/>
</dbReference>